<keyword evidence="4" id="KW-1185">Reference proteome</keyword>
<dbReference type="GeneID" id="91097998"/>
<gene>
    <name evidence="3" type="ORF">L201_007329</name>
</gene>
<feature type="compositionally biased region" description="Basic and acidic residues" evidence="2">
    <location>
        <begin position="286"/>
        <end position="303"/>
    </location>
</feature>
<accession>A0AAX4K435</accession>
<proteinExistence type="predicted"/>
<dbReference type="RefSeq" id="XP_066079134.1">
    <property type="nucleotide sequence ID" value="XM_066223037.1"/>
</dbReference>
<evidence type="ECO:0000256" key="2">
    <source>
        <dbReference type="SAM" id="MobiDB-lite"/>
    </source>
</evidence>
<feature type="compositionally biased region" description="Polar residues" evidence="2">
    <location>
        <begin position="1"/>
        <end position="11"/>
    </location>
</feature>
<feature type="compositionally biased region" description="Acidic residues" evidence="2">
    <location>
        <begin position="228"/>
        <end position="239"/>
    </location>
</feature>
<protein>
    <recommendedName>
        <fullName evidence="5">Mediator of RNA polymerase II transcription subunit 8</fullName>
    </recommendedName>
</protein>
<feature type="region of interest" description="Disordered" evidence="2">
    <location>
        <begin position="1"/>
        <end position="26"/>
    </location>
</feature>
<feature type="compositionally biased region" description="Basic and acidic residues" evidence="2">
    <location>
        <begin position="240"/>
        <end position="251"/>
    </location>
</feature>
<dbReference type="Proteomes" id="UP001355207">
    <property type="component" value="Chromosome 10"/>
</dbReference>
<dbReference type="AlphaFoldDB" id="A0AAX4K435"/>
<feature type="region of interest" description="Disordered" evidence="2">
    <location>
        <begin position="155"/>
        <end position="177"/>
    </location>
</feature>
<keyword evidence="1" id="KW-0175">Coiled coil</keyword>
<feature type="compositionally biased region" description="Acidic residues" evidence="2">
    <location>
        <begin position="252"/>
        <end position="271"/>
    </location>
</feature>
<sequence length="326" mass="36754">MQNQPRPNSGPSIEYQPPLAPSIPSSSINTLIPRLTTTINDIDSLRNLIGSGYNDGTLPSWDTLLQRYSLLLGRINALSNYLTPPPPPTSSLLSTSTSLPKQLNKSIPPPNLANYLIHPLNPLPTNPTSEGFNELSPFAQETFLQSIHTQLIDTSSSSSSIASGSIKNEGQNKWHTSEELRKLDERELITIKNRLNSRLQKEKLKIDVIKREINRREDEIDWNMRIGEDEDEDEEDDETTNDKEKNTGKGDNDEDDDDDLFGGDEDDDEPMIIDVDAEKPIQSQSQKKDPDQVKQPEKKEEITHSWTMEEYIKFMDSGTLPKQGQS</sequence>
<evidence type="ECO:0008006" key="5">
    <source>
        <dbReference type="Google" id="ProtNLM"/>
    </source>
</evidence>
<organism evidence="3 4">
    <name type="scientific">Kwoniella dendrophila CBS 6074</name>
    <dbReference type="NCBI Taxonomy" id="1295534"/>
    <lineage>
        <taxon>Eukaryota</taxon>
        <taxon>Fungi</taxon>
        <taxon>Dikarya</taxon>
        <taxon>Basidiomycota</taxon>
        <taxon>Agaricomycotina</taxon>
        <taxon>Tremellomycetes</taxon>
        <taxon>Tremellales</taxon>
        <taxon>Cryptococcaceae</taxon>
        <taxon>Kwoniella</taxon>
    </lineage>
</organism>
<feature type="compositionally biased region" description="Low complexity" evidence="2">
    <location>
        <begin position="155"/>
        <end position="166"/>
    </location>
</feature>
<feature type="coiled-coil region" evidence="1">
    <location>
        <begin position="192"/>
        <end position="219"/>
    </location>
</feature>
<dbReference type="EMBL" id="CP144107">
    <property type="protein sequence ID" value="WWC92372.1"/>
    <property type="molecule type" value="Genomic_DNA"/>
</dbReference>
<feature type="region of interest" description="Disordered" evidence="2">
    <location>
        <begin position="224"/>
        <end position="306"/>
    </location>
</feature>
<evidence type="ECO:0000313" key="3">
    <source>
        <dbReference type="EMBL" id="WWC92372.1"/>
    </source>
</evidence>
<evidence type="ECO:0000313" key="4">
    <source>
        <dbReference type="Proteomes" id="UP001355207"/>
    </source>
</evidence>
<name>A0AAX4K435_9TREE</name>
<reference evidence="3 4" key="1">
    <citation type="submission" date="2024-01" db="EMBL/GenBank/DDBJ databases">
        <title>Comparative genomics of Cryptococcus and Kwoniella reveals pathogenesis evolution and contrasting modes of karyotype evolution via chromosome fusion or intercentromeric recombination.</title>
        <authorList>
            <person name="Coelho M.A."/>
            <person name="David-Palma M."/>
            <person name="Shea T."/>
            <person name="Bowers K."/>
            <person name="McGinley-Smith S."/>
            <person name="Mohammad A.W."/>
            <person name="Gnirke A."/>
            <person name="Yurkov A.M."/>
            <person name="Nowrousian M."/>
            <person name="Sun S."/>
            <person name="Cuomo C.A."/>
            <person name="Heitman J."/>
        </authorList>
    </citation>
    <scope>NUCLEOTIDE SEQUENCE [LARGE SCALE GENOMIC DNA]</scope>
    <source>
        <strain evidence="3 4">CBS 6074</strain>
    </source>
</reference>
<evidence type="ECO:0000256" key="1">
    <source>
        <dbReference type="SAM" id="Coils"/>
    </source>
</evidence>